<sequence length="300" mass="32992">MRKAFIAVRCQFAPSIAVVGALSLLTAGCGLTGDQITSKRFRDEPFKMTFGQREEPMSVLTRDNAEGDERIDAMQRLQEPMSRGGSKTEQDTAIRILTEIATSDPQGMCRLAAVEALGRFQDPRAGVALMQAYQNAPINTLNGTHIVLQAAYNPTTPGARQAGNFTLDMIARIQEQTMESIGKCKSPEGKALLIETAMRSTKKTEQKEELTFNSSYDAEHYRFDIRLAAIHALRNYVGDMQVAKTLIEILQSEREIAVQHRCIEALKAVTNQDHGNVPQAWIDSWKTSSAAMAAGAGARK</sequence>
<dbReference type="AlphaFoldDB" id="A0A8E6B8L1"/>
<evidence type="ECO:0000313" key="2">
    <source>
        <dbReference type="EMBL" id="QVL33279.1"/>
    </source>
</evidence>
<reference evidence="2" key="1">
    <citation type="submission" date="2021-05" db="EMBL/GenBank/DDBJ databases">
        <title>Complete genome sequence of the cellulolytic planctomycete Telmatocola sphagniphila SP2T and characterization of the first cellulase from planctomycetes.</title>
        <authorList>
            <person name="Rakitin A.L."/>
            <person name="Beletsky A.V."/>
            <person name="Naumoff D.G."/>
            <person name="Kulichevskaya I.S."/>
            <person name="Mardanov A.V."/>
            <person name="Ravin N.V."/>
            <person name="Dedysh S.N."/>
        </authorList>
    </citation>
    <scope>NUCLEOTIDE SEQUENCE</scope>
    <source>
        <strain evidence="2">SP2T</strain>
    </source>
</reference>
<dbReference type="RefSeq" id="WP_213498169.1">
    <property type="nucleotide sequence ID" value="NZ_CP074694.1"/>
</dbReference>
<name>A0A8E6B8L1_9BACT</name>
<dbReference type="Gene3D" id="1.25.10.10">
    <property type="entry name" value="Leucine-rich Repeat Variant"/>
    <property type="match status" value="1"/>
</dbReference>
<dbReference type="InterPro" id="IPR004155">
    <property type="entry name" value="PBS_lyase_HEAT"/>
</dbReference>
<dbReference type="Pfam" id="PF03130">
    <property type="entry name" value="HEAT_PBS"/>
    <property type="match status" value="1"/>
</dbReference>
<gene>
    <name evidence="2" type="ORF">KIH39_05010</name>
</gene>
<proteinExistence type="predicted"/>
<dbReference type="Proteomes" id="UP000676194">
    <property type="component" value="Chromosome"/>
</dbReference>
<feature type="chain" id="PRO_5034668798" description="HEAT repeat domain-containing protein" evidence="1">
    <location>
        <begin position="20"/>
        <end position="300"/>
    </location>
</feature>
<organism evidence="2 3">
    <name type="scientific">Telmatocola sphagniphila</name>
    <dbReference type="NCBI Taxonomy" id="1123043"/>
    <lineage>
        <taxon>Bacteria</taxon>
        <taxon>Pseudomonadati</taxon>
        <taxon>Planctomycetota</taxon>
        <taxon>Planctomycetia</taxon>
        <taxon>Gemmatales</taxon>
        <taxon>Gemmataceae</taxon>
    </lineage>
</organism>
<dbReference type="PROSITE" id="PS51257">
    <property type="entry name" value="PROKAR_LIPOPROTEIN"/>
    <property type="match status" value="1"/>
</dbReference>
<dbReference type="SMART" id="SM00567">
    <property type="entry name" value="EZ_HEAT"/>
    <property type="match status" value="2"/>
</dbReference>
<dbReference type="EMBL" id="CP074694">
    <property type="protein sequence ID" value="QVL33279.1"/>
    <property type="molecule type" value="Genomic_DNA"/>
</dbReference>
<dbReference type="KEGG" id="tsph:KIH39_05010"/>
<keyword evidence="1" id="KW-0732">Signal</keyword>
<dbReference type="InterPro" id="IPR011989">
    <property type="entry name" value="ARM-like"/>
</dbReference>
<feature type="signal peptide" evidence="1">
    <location>
        <begin position="1"/>
        <end position="19"/>
    </location>
</feature>
<evidence type="ECO:0008006" key="4">
    <source>
        <dbReference type="Google" id="ProtNLM"/>
    </source>
</evidence>
<evidence type="ECO:0000256" key="1">
    <source>
        <dbReference type="SAM" id="SignalP"/>
    </source>
</evidence>
<keyword evidence="3" id="KW-1185">Reference proteome</keyword>
<protein>
    <recommendedName>
        <fullName evidence="4">HEAT repeat domain-containing protein</fullName>
    </recommendedName>
</protein>
<evidence type="ECO:0000313" key="3">
    <source>
        <dbReference type="Proteomes" id="UP000676194"/>
    </source>
</evidence>
<accession>A0A8E6B8L1</accession>